<reference evidence="2 3" key="1">
    <citation type="submission" date="2018-02" db="EMBL/GenBank/DDBJ databases">
        <title>Subsurface microbial communities from deep shales in Ohio and West Virginia, USA.</title>
        <authorList>
            <person name="Wrighton K."/>
        </authorList>
    </citation>
    <scope>NUCLEOTIDE SEQUENCE [LARGE SCALE GENOMIC DNA]</scope>
    <source>
        <strain evidence="2 3">OWC-DMM</strain>
    </source>
</reference>
<sequence length="41" mass="4343">MSTETDIPDTDEDDIDGCDCPITEADETLDEELPAADGGVE</sequence>
<feature type="compositionally biased region" description="Acidic residues" evidence="1">
    <location>
        <begin position="24"/>
        <end position="41"/>
    </location>
</feature>
<evidence type="ECO:0000256" key="1">
    <source>
        <dbReference type="SAM" id="MobiDB-lite"/>
    </source>
</evidence>
<comment type="caution">
    <text evidence="2">The sequence shown here is derived from an EMBL/GenBank/DDBJ whole genome shotgun (WGS) entry which is preliminary data.</text>
</comment>
<dbReference type="EMBL" id="PTIZ01000013">
    <property type="protein sequence ID" value="PPK73921.1"/>
    <property type="molecule type" value="Genomic_DNA"/>
</dbReference>
<dbReference type="RefSeq" id="WP_258076146.1">
    <property type="nucleotide sequence ID" value="NZ_PTIZ01000013.1"/>
</dbReference>
<feature type="compositionally biased region" description="Acidic residues" evidence="1">
    <location>
        <begin position="1"/>
        <end position="17"/>
    </location>
</feature>
<proteinExistence type="predicted"/>
<accession>A0A2S6H917</accession>
<evidence type="ECO:0000313" key="2">
    <source>
        <dbReference type="EMBL" id="PPK73921.1"/>
    </source>
</evidence>
<protein>
    <submittedName>
        <fullName evidence="2">Uncharacterized protein</fullName>
    </submittedName>
</protein>
<feature type="region of interest" description="Disordered" evidence="1">
    <location>
        <begin position="1"/>
        <end position="41"/>
    </location>
</feature>
<organism evidence="2 3">
    <name type="scientific">Methylobacter tundripaludum</name>
    <dbReference type="NCBI Taxonomy" id="173365"/>
    <lineage>
        <taxon>Bacteria</taxon>
        <taxon>Pseudomonadati</taxon>
        <taxon>Pseudomonadota</taxon>
        <taxon>Gammaproteobacteria</taxon>
        <taxon>Methylococcales</taxon>
        <taxon>Methylococcaceae</taxon>
        <taxon>Methylobacter</taxon>
    </lineage>
</organism>
<dbReference type="Proteomes" id="UP000240010">
    <property type="component" value="Unassembled WGS sequence"/>
</dbReference>
<name>A0A2S6H917_9GAMM</name>
<dbReference type="AlphaFoldDB" id="A0A2S6H917"/>
<gene>
    <name evidence="2" type="ORF">B0F87_11332</name>
</gene>
<evidence type="ECO:0000313" key="3">
    <source>
        <dbReference type="Proteomes" id="UP000240010"/>
    </source>
</evidence>